<reference evidence="1" key="3">
    <citation type="submission" date="2025-09" db="UniProtKB">
        <authorList>
            <consortium name="Ensembl"/>
        </authorList>
    </citation>
    <scope>IDENTIFICATION</scope>
</reference>
<evidence type="ECO:0000313" key="1">
    <source>
        <dbReference type="Ensembl" id="ENSOARP00020050399.1"/>
    </source>
</evidence>
<sequence length="123" mass="13991">MATRVSSGRGRGRCPLPGHPQPFLHPYFSAFGGEKTLRMPMVTRRLRDPDVNPCLLESDASTRCMAENNYDKESCSSHFLKYKNCRKFWNSVMIQRRQNGVKPPMPTAAERDEILGALGKMPY</sequence>
<reference evidence="1" key="1">
    <citation type="submission" date="2020-11" db="EMBL/GenBank/DDBJ databases">
        <authorList>
            <person name="Davenport K.M."/>
            <person name="Bickhart D.M."/>
            <person name="Smith T.P.L."/>
            <person name="Murdoch B.M."/>
            <person name="Rosen B.D."/>
        </authorList>
    </citation>
    <scope>NUCLEOTIDE SEQUENCE [LARGE SCALE GENOMIC DNA]</scope>
    <source>
        <strain evidence="1">OAR_USU_Benz2616</strain>
    </source>
</reference>
<reference evidence="1" key="2">
    <citation type="submission" date="2025-08" db="UniProtKB">
        <authorList>
            <consortium name="Ensembl"/>
        </authorList>
    </citation>
    <scope>IDENTIFICATION</scope>
</reference>
<accession>A0AC11E2W5</accession>
<proteinExistence type="predicted"/>
<organism evidence="1">
    <name type="scientific">Ovis aries</name>
    <name type="common">Sheep</name>
    <dbReference type="NCBI Taxonomy" id="9940"/>
    <lineage>
        <taxon>Eukaryota</taxon>
        <taxon>Metazoa</taxon>
        <taxon>Chordata</taxon>
        <taxon>Craniata</taxon>
        <taxon>Vertebrata</taxon>
        <taxon>Euteleostomi</taxon>
        <taxon>Mammalia</taxon>
        <taxon>Eutheria</taxon>
        <taxon>Laurasiatheria</taxon>
        <taxon>Artiodactyla</taxon>
        <taxon>Ruminantia</taxon>
        <taxon>Pecora</taxon>
        <taxon>Bovidae</taxon>
        <taxon>Caprinae</taxon>
        <taxon>Ovis</taxon>
    </lineage>
</organism>
<name>A0AC11E2W5_SHEEP</name>
<gene>
    <name evidence="1" type="primary">CHCHD7</name>
</gene>
<dbReference type="Ensembl" id="ENSOART00020069279.1">
    <property type="protein sequence ID" value="ENSOARP00020050399.1"/>
    <property type="gene ID" value="ENSOARG00020040377.1"/>
</dbReference>
<protein>
    <submittedName>
        <fullName evidence="1">Coiled-coil-helix-coiled-coil-helix domain containing 7</fullName>
    </submittedName>
</protein>